<evidence type="ECO:0000256" key="2">
    <source>
        <dbReference type="ARBA" id="ARBA00023015"/>
    </source>
</evidence>
<accession>A0ABS8S429</accession>
<comment type="subcellular location">
    <subcellularLocation>
        <location evidence="1">Nucleus</location>
    </subcellularLocation>
</comment>
<dbReference type="PANTHER" id="PTHR34951:SF7">
    <property type="entry name" value="TF-B3 DOMAIN-CONTAINING PROTEIN"/>
    <property type="match status" value="1"/>
</dbReference>
<keyword evidence="9" id="KW-1185">Reference proteome</keyword>
<organism evidence="8 9">
    <name type="scientific">Datura stramonium</name>
    <name type="common">Jimsonweed</name>
    <name type="synonym">Common thornapple</name>
    <dbReference type="NCBI Taxonomy" id="4076"/>
    <lineage>
        <taxon>Eukaryota</taxon>
        <taxon>Viridiplantae</taxon>
        <taxon>Streptophyta</taxon>
        <taxon>Embryophyta</taxon>
        <taxon>Tracheophyta</taxon>
        <taxon>Spermatophyta</taxon>
        <taxon>Magnoliopsida</taxon>
        <taxon>eudicotyledons</taxon>
        <taxon>Gunneridae</taxon>
        <taxon>Pentapetalae</taxon>
        <taxon>asterids</taxon>
        <taxon>lamiids</taxon>
        <taxon>Solanales</taxon>
        <taxon>Solanaceae</taxon>
        <taxon>Solanoideae</taxon>
        <taxon>Datureae</taxon>
        <taxon>Datura</taxon>
    </lineage>
</organism>
<dbReference type="PANTHER" id="PTHR34951">
    <property type="entry name" value="B6F COMPLEX SUBUNIT, PUTATIVE, EXPRESSED-RELATED"/>
    <property type="match status" value="1"/>
</dbReference>
<comment type="caution">
    <text evidence="8">The sequence shown here is derived from an EMBL/GenBank/DDBJ whole genome shotgun (WGS) entry which is preliminary data.</text>
</comment>
<evidence type="ECO:0000259" key="7">
    <source>
        <dbReference type="PROSITE" id="PS50863"/>
    </source>
</evidence>
<evidence type="ECO:0000256" key="4">
    <source>
        <dbReference type="ARBA" id="ARBA00023163"/>
    </source>
</evidence>
<feature type="region of interest" description="Disordered" evidence="6">
    <location>
        <begin position="1"/>
        <end position="55"/>
    </location>
</feature>
<feature type="compositionally biased region" description="Basic and acidic residues" evidence="6">
    <location>
        <begin position="44"/>
        <end position="55"/>
    </location>
</feature>
<evidence type="ECO:0000256" key="1">
    <source>
        <dbReference type="ARBA" id="ARBA00004123"/>
    </source>
</evidence>
<reference evidence="8 9" key="1">
    <citation type="journal article" date="2021" name="BMC Genomics">
        <title>Datura genome reveals duplications of psychoactive alkaloid biosynthetic genes and high mutation rate following tissue culture.</title>
        <authorList>
            <person name="Rajewski A."/>
            <person name="Carter-House D."/>
            <person name="Stajich J."/>
            <person name="Litt A."/>
        </authorList>
    </citation>
    <scope>NUCLEOTIDE SEQUENCE [LARGE SCALE GENOMIC DNA]</scope>
    <source>
        <strain evidence="8">AR-01</strain>
    </source>
</reference>
<evidence type="ECO:0000313" key="9">
    <source>
        <dbReference type="Proteomes" id="UP000823775"/>
    </source>
</evidence>
<sequence length="208" mass="24342">MVEEEEEIEDKEPEVVEEEEDNEDIEKASRSKYRYVKEEEEDDKNERASTFKKKEPQSKVNFLDSAGCKRSTASKVREHHDYFGADIFKSGCATKPKNPYFAAKMQAYKGYEVLVPVDVVRDYKLELPSSMIIRDSAGREFETKLKIWKDGRIWLVGGWRSLCRWNLIEKNDKCICEFVREKCNKGLYLQVQVFHEGASSHPNKKNKK</sequence>
<feature type="domain" description="TF-B3" evidence="7">
    <location>
        <begin position="98"/>
        <end position="197"/>
    </location>
</feature>
<feature type="compositionally biased region" description="Acidic residues" evidence="6">
    <location>
        <begin position="1"/>
        <end position="24"/>
    </location>
</feature>
<keyword evidence="4" id="KW-0804">Transcription</keyword>
<dbReference type="InterPro" id="IPR053333">
    <property type="entry name" value="Cytochrome_b6-f_sub7"/>
</dbReference>
<keyword evidence="3" id="KW-0238">DNA-binding</keyword>
<evidence type="ECO:0000313" key="8">
    <source>
        <dbReference type="EMBL" id="MCD7452604.1"/>
    </source>
</evidence>
<dbReference type="Pfam" id="PF02362">
    <property type="entry name" value="B3"/>
    <property type="match status" value="1"/>
</dbReference>
<dbReference type="CDD" id="cd10017">
    <property type="entry name" value="B3_DNA"/>
    <property type="match status" value="1"/>
</dbReference>
<dbReference type="Gene3D" id="2.40.330.10">
    <property type="entry name" value="DNA-binding pseudobarrel domain"/>
    <property type="match status" value="1"/>
</dbReference>
<dbReference type="InterPro" id="IPR015300">
    <property type="entry name" value="DNA-bd_pseudobarrel_sf"/>
</dbReference>
<evidence type="ECO:0000256" key="5">
    <source>
        <dbReference type="ARBA" id="ARBA00023242"/>
    </source>
</evidence>
<dbReference type="Proteomes" id="UP000823775">
    <property type="component" value="Unassembled WGS sequence"/>
</dbReference>
<gene>
    <name evidence="8" type="ORF">HAX54_017583</name>
</gene>
<evidence type="ECO:0000256" key="3">
    <source>
        <dbReference type="ARBA" id="ARBA00023125"/>
    </source>
</evidence>
<keyword evidence="2" id="KW-0805">Transcription regulation</keyword>
<keyword evidence="5" id="KW-0539">Nucleus</keyword>
<proteinExistence type="predicted"/>
<dbReference type="SUPFAM" id="SSF101936">
    <property type="entry name" value="DNA-binding pseudobarrel domain"/>
    <property type="match status" value="1"/>
</dbReference>
<name>A0ABS8S429_DATST</name>
<protein>
    <recommendedName>
        <fullName evidence="7">TF-B3 domain-containing protein</fullName>
    </recommendedName>
</protein>
<dbReference type="InterPro" id="IPR003340">
    <property type="entry name" value="B3_DNA-bd"/>
</dbReference>
<dbReference type="EMBL" id="JACEIK010000217">
    <property type="protein sequence ID" value="MCD7452604.1"/>
    <property type="molecule type" value="Genomic_DNA"/>
</dbReference>
<dbReference type="PROSITE" id="PS50863">
    <property type="entry name" value="B3"/>
    <property type="match status" value="1"/>
</dbReference>
<evidence type="ECO:0000256" key="6">
    <source>
        <dbReference type="SAM" id="MobiDB-lite"/>
    </source>
</evidence>